<accession>A0A537JWV2</accession>
<protein>
    <recommendedName>
        <fullName evidence="9">ABC transporter substrate-binding protein</fullName>
    </recommendedName>
</protein>
<evidence type="ECO:0008006" key="9">
    <source>
        <dbReference type="Google" id="ProtNLM"/>
    </source>
</evidence>
<dbReference type="Proteomes" id="UP000318509">
    <property type="component" value="Unassembled WGS sequence"/>
</dbReference>
<keyword evidence="4 6" id="KW-0732">Signal</keyword>
<dbReference type="SUPFAM" id="SSF53807">
    <property type="entry name" value="Helical backbone' metal receptor"/>
    <property type="match status" value="1"/>
</dbReference>
<organism evidence="7 8">
    <name type="scientific">Candidatus Segetimicrobium genomatis</name>
    <dbReference type="NCBI Taxonomy" id="2569760"/>
    <lineage>
        <taxon>Bacteria</taxon>
        <taxon>Bacillati</taxon>
        <taxon>Candidatus Sysuimicrobiota</taxon>
        <taxon>Candidatus Sysuimicrobiia</taxon>
        <taxon>Candidatus Sysuimicrobiales</taxon>
        <taxon>Candidatus Segetimicrobiaceae</taxon>
        <taxon>Candidatus Segetimicrobium</taxon>
    </lineage>
</organism>
<evidence type="ECO:0000313" key="8">
    <source>
        <dbReference type="Proteomes" id="UP000318509"/>
    </source>
</evidence>
<gene>
    <name evidence="7" type="ORF">E6H00_13730</name>
</gene>
<evidence type="ECO:0000256" key="4">
    <source>
        <dbReference type="ARBA" id="ARBA00022729"/>
    </source>
</evidence>
<sequence>MLSSRVVRAACLAAGCALALRAFPASGAPPSPAIVAVAAENVYGDIVSQIAGDHVRVTSIISDPNVDPHEYEITPRDAAAVANARLVIQNGLGYDAFIDRLVAASPNPQRTLIVVSELTGHVTGDNVHLWYDPAAIPKVAQAVLDALVRIDPGSATSYSNRYKAFQASLAPLNRAIAAINAQYGGAPVACTEPVFGYMAAALGLRVLTPLSFQKAIEDGEDPPASALAQMEDQLRQHRVKVVLYNTQTVSPITTRVQQLAKTEGIPVVGVSETEPPGRPFQQWMLDQLEQLRLALGQRQ</sequence>
<comment type="subcellular location">
    <subcellularLocation>
        <location evidence="1">Cell envelope</location>
    </subcellularLocation>
</comment>
<proteinExistence type="inferred from homology"/>
<evidence type="ECO:0000256" key="5">
    <source>
        <dbReference type="RuleBase" id="RU003512"/>
    </source>
</evidence>
<evidence type="ECO:0000256" key="1">
    <source>
        <dbReference type="ARBA" id="ARBA00004196"/>
    </source>
</evidence>
<dbReference type="InterPro" id="IPR050492">
    <property type="entry name" value="Bact_metal-bind_prot9"/>
</dbReference>
<dbReference type="GO" id="GO:0030001">
    <property type="term" value="P:metal ion transport"/>
    <property type="evidence" value="ECO:0007669"/>
    <property type="project" value="InterPro"/>
</dbReference>
<reference evidence="7 8" key="1">
    <citation type="journal article" date="2019" name="Nat. Microbiol.">
        <title>Mediterranean grassland soil C-N compound turnover is dependent on rainfall and depth, and is mediated by genomically divergent microorganisms.</title>
        <authorList>
            <person name="Diamond S."/>
            <person name="Andeer P.F."/>
            <person name="Li Z."/>
            <person name="Crits-Christoph A."/>
            <person name="Burstein D."/>
            <person name="Anantharaman K."/>
            <person name="Lane K.R."/>
            <person name="Thomas B.C."/>
            <person name="Pan C."/>
            <person name="Northen T.R."/>
            <person name="Banfield J.F."/>
        </authorList>
    </citation>
    <scope>NUCLEOTIDE SEQUENCE [LARGE SCALE GENOMIC DNA]</scope>
    <source>
        <strain evidence="7">NP_3</strain>
    </source>
</reference>
<keyword evidence="3" id="KW-0479">Metal-binding</keyword>
<dbReference type="GO" id="GO:0046872">
    <property type="term" value="F:metal ion binding"/>
    <property type="evidence" value="ECO:0007669"/>
    <property type="project" value="UniProtKB-KW"/>
</dbReference>
<comment type="caution">
    <text evidence="7">The sequence shown here is derived from an EMBL/GenBank/DDBJ whole genome shotgun (WGS) entry which is preliminary data.</text>
</comment>
<dbReference type="PANTHER" id="PTHR42953:SF1">
    <property type="entry name" value="METAL-BINDING PROTEIN HI_0362-RELATED"/>
    <property type="match status" value="1"/>
</dbReference>
<dbReference type="Gene3D" id="3.40.50.1980">
    <property type="entry name" value="Nitrogenase molybdenum iron protein domain"/>
    <property type="match status" value="2"/>
</dbReference>
<dbReference type="PRINTS" id="PR00690">
    <property type="entry name" value="ADHESNFAMILY"/>
</dbReference>
<feature type="chain" id="PRO_5022081836" description="ABC transporter substrate-binding protein" evidence="6">
    <location>
        <begin position="28"/>
        <end position="299"/>
    </location>
</feature>
<dbReference type="GO" id="GO:0007155">
    <property type="term" value="P:cell adhesion"/>
    <property type="evidence" value="ECO:0007669"/>
    <property type="project" value="InterPro"/>
</dbReference>
<keyword evidence="2 5" id="KW-0813">Transport</keyword>
<dbReference type="InterPro" id="IPR006127">
    <property type="entry name" value="ZnuA-like"/>
</dbReference>
<evidence type="ECO:0000256" key="2">
    <source>
        <dbReference type="ARBA" id="ARBA00022448"/>
    </source>
</evidence>
<comment type="similarity">
    <text evidence="5">Belongs to the bacterial solute-binding protein 9 family.</text>
</comment>
<dbReference type="AlphaFoldDB" id="A0A537JWV2"/>
<dbReference type="EMBL" id="VBAK01000146">
    <property type="protein sequence ID" value="TMI88019.1"/>
    <property type="molecule type" value="Genomic_DNA"/>
</dbReference>
<name>A0A537JWV2_9BACT</name>
<evidence type="ECO:0000256" key="6">
    <source>
        <dbReference type="SAM" id="SignalP"/>
    </source>
</evidence>
<dbReference type="Pfam" id="PF01297">
    <property type="entry name" value="ZnuA"/>
    <property type="match status" value="1"/>
</dbReference>
<dbReference type="PANTHER" id="PTHR42953">
    <property type="entry name" value="HIGH-AFFINITY ZINC UPTAKE SYSTEM PROTEIN ZNUA-RELATED"/>
    <property type="match status" value="1"/>
</dbReference>
<evidence type="ECO:0000313" key="7">
    <source>
        <dbReference type="EMBL" id="TMI88019.1"/>
    </source>
</evidence>
<dbReference type="InterPro" id="IPR006128">
    <property type="entry name" value="Lipoprotein_PsaA-like"/>
</dbReference>
<dbReference type="GO" id="GO:0030313">
    <property type="term" value="C:cell envelope"/>
    <property type="evidence" value="ECO:0007669"/>
    <property type="project" value="UniProtKB-SubCell"/>
</dbReference>
<feature type="signal peptide" evidence="6">
    <location>
        <begin position="1"/>
        <end position="27"/>
    </location>
</feature>
<evidence type="ECO:0000256" key="3">
    <source>
        <dbReference type="ARBA" id="ARBA00022723"/>
    </source>
</evidence>